<dbReference type="EMBL" id="LXQA010288044">
    <property type="protein sequence ID" value="MCI41118.1"/>
    <property type="molecule type" value="Genomic_DNA"/>
</dbReference>
<feature type="region of interest" description="Disordered" evidence="1">
    <location>
        <begin position="1"/>
        <end position="42"/>
    </location>
</feature>
<evidence type="ECO:0000313" key="3">
    <source>
        <dbReference type="Proteomes" id="UP000265520"/>
    </source>
</evidence>
<organism evidence="2 3">
    <name type="scientific">Trifolium medium</name>
    <dbReference type="NCBI Taxonomy" id="97028"/>
    <lineage>
        <taxon>Eukaryota</taxon>
        <taxon>Viridiplantae</taxon>
        <taxon>Streptophyta</taxon>
        <taxon>Embryophyta</taxon>
        <taxon>Tracheophyta</taxon>
        <taxon>Spermatophyta</taxon>
        <taxon>Magnoliopsida</taxon>
        <taxon>eudicotyledons</taxon>
        <taxon>Gunneridae</taxon>
        <taxon>Pentapetalae</taxon>
        <taxon>rosids</taxon>
        <taxon>fabids</taxon>
        <taxon>Fabales</taxon>
        <taxon>Fabaceae</taxon>
        <taxon>Papilionoideae</taxon>
        <taxon>50 kb inversion clade</taxon>
        <taxon>NPAAA clade</taxon>
        <taxon>Hologalegina</taxon>
        <taxon>IRL clade</taxon>
        <taxon>Trifolieae</taxon>
        <taxon>Trifolium</taxon>
    </lineage>
</organism>
<sequence length="42" mass="4519">MENDNGVRGWSGGLGAEIKRNGGGPVSRWLREEVRSGESSCK</sequence>
<name>A0A392RWX3_9FABA</name>
<proteinExistence type="predicted"/>
<dbReference type="AlphaFoldDB" id="A0A392RWX3"/>
<dbReference type="Proteomes" id="UP000265520">
    <property type="component" value="Unassembled WGS sequence"/>
</dbReference>
<evidence type="ECO:0000313" key="2">
    <source>
        <dbReference type="EMBL" id="MCI41118.1"/>
    </source>
</evidence>
<feature type="compositionally biased region" description="Basic and acidic residues" evidence="1">
    <location>
        <begin position="29"/>
        <end position="42"/>
    </location>
</feature>
<feature type="non-terminal residue" evidence="2">
    <location>
        <position position="42"/>
    </location>
</feature>
<comment type="caution">
    <text evidence="2">The sequence shown here is derived from an EMBL/GenBank/DDBJ whole genome shotgun (WGS) entry which is preliminary data.</text>
</comment>
<protein>
    <submittedName>
        <fullName evidence="2">Uncharacterized protein</fullName>
    </submittedName>
</protein>
<accession>A0A392RWX3</accession>
<reference evidence="2 3" key="1">
    <citation type="journal article" date="2018" name="Front. Plant Sci.">
        <title>Red Clover (Trifolium pratense) and Zigzag Clover (T. medium) - A Picture of Genomic Similarities and Differences.</title>
        <authorList>
            <person name="Dluhosova J."/>
            <person name="Istvanek J."/>
            <person name="Nedelnik J."/>
            <person name="Repkova J."/>
        </authorList>
    </citation>
    <scope>NUCLEOTIDE SEQUENCE [LARGE SCALE GENOMIC DNA]</scope>
    <source>
        <strain evidence="3">cv. 10/8</strain>
        <tissue evidence="2">Leaf</tissue>
    </source>
</reference>
<evidence type="ECO:0000256" key="1">
    <source>
        <dbReference type="SAM" id="MobiDB-lite"/>
    </source>
</evidence>
<feature type="compositionally biased region" description="Gly residues" evidence="1">
    <location>
        <begin position="9"/>
        <end position="25"/>
    </location>
</feature>
<keyword evidence="3" id="KW-1185">Reference proteome</keyword>